<proteinExistence type="predicted"/>
<evidence type="ECO:0000313" key="2">
    <source>
        <dbReference type="EMBL" id="KAK0470996.1"/>
    </source>
</evidence>
<protein>
    <recommendedName>
        <fullName evidence="4">Ubiquitin-like domain-containing protein</fullName>
    </recommendedName>
</protein>
<evidence type="ECO:0008006" key="4">
    <source>
        <dbReference type="Google" id="ProtNLM"/>
    </source>
</evidence>
<dbReference type="InterPro" id="IPR029071">
    <property type="entry name" value="Ubiquitin-like_domsf"/>
</dbReference>
<evidence type="ECO:0000313" key="3">
    <source>
        <dbReference type="Proteomes" id="UP001175227"/>
    </source>
</evidence>
<gene>
    <name evidence="2" type="ORF">IW261DRAFT_1514005</name>
</gene>
<dbReference type="Proteomes" id="UP001175227">
    <property type="component" value="Unassembled WGS sequence"/>
</dbReference>
<dbReference type="AlphaFoldDB" id="A0AA39T846"/>
<feature type="compositionally biased region" description="Basic and acidic residues" evidence="1">
    <location>
        <begin position="24"/>
        <end position="49"/>
    </location>
</feature>
<organism evidence="2 3">
    <name type="scientific">Armillaria novae-zelandiae</name>
    <dbReference type="NCBI Taxonomy" id="153914"/>
    <lineage>
        <taxon>Eukaryota</taxon>
        <taxon>Fungi</taxon>
        <taxon>Dikarya</taxon>
        <taxon>Basidiomycota</taxon>
        <taxon>Agaricomycotina</taxon>
        <taxon>Agaricomycetes</taxon>
        <taxon>Agaricomycetidae</taxon>
        <taxon>Agaricales</taxon>
        <taxon>Marasmiineae</taxon>
        <taxon>Physalacriaceae</taxon>
        <taxon>Armillaria</taxon>
    </lineage>
</organism>
<feature type="compositionally biased region" description="Polar residues" evidence="1">
    <location>
        <begin position="11"/>
        <end position="23"/>
    </location>
</feature>
<reference evidence="2" key="1">
    <citation type="submission" date="2023-06" db="EMBL/GenBank/DDBJ databases">
        <authorList>
            <consortium name="Lawrence Berkeley National Laboratory"/>
            <person name="Ahrendt S."/>
            <person name="Sahu N."/>
            <person name="Indic B."/>
            <person name="Wong-Bajracharya J."/>
            <person name="Merenyi Z."/>
            <person name="Ke H.-M."/>
            <person name="Monk M."/>
            <person name="Kocsube S."/>
            <person name="Drula E."/>
            <person name="Lipzen A."/>
            <person name="Balint B."/>
            <person name="Henrissat B."/>
            <person name="Andreopoulos B."/>
            <person name="Martin F.M."/>
            <person name="Harder C.B."/>
            <person name="Rigling D."/>
            <person name="Ford K.L."/>
            <person name="Foster G.D."/>
            <person name="Pangilinan J."/>
            <person name="Papanicolaou A."/>
            <person name="Barry K."/>
            <person name="LaButti K."/>
            <person name="Viragh M."/>
            <person name="Koriabine M."/>
            <person name="Yan M."/>
            <person name="Riley R."/>
            <person name="Champramary S."/>
            <person name="Plett K.L."/>
            <person name="Tsai I.J."/>
            <person name="Slot J."/>
            <person name="Sipos G."/>
            <person name="Plett J."/>
            <person name="Nagy L.G."/>
            <person name="Grigoriev I.V."/>
        </authorList>
    </citation>
    <scope>NUCLEOTIDE SEQUENCE</scope>
    <source>
        <strain evidence="2">ICMP 16352</strain>
    </source>
</reference>
<dbReference type="EMBL" id="JAUEPR010000056">
    <property type="protein sequence ID" value="KAK0470996.1"/>
    <property type="molecule type" value="Genomic_DNA"/>
</dbReference>
<name>A0AA39T846_9AGAR</name>
<sequence length="310" mass="35896">MGTTHSHTHYHNTFTHSTNSPNSNREEEPTNRKEEPTNRKAEPTNRKAEPAYDDIYIDATFRGEKVSIRRKEATYYDNLRTVLRRKFPGLSKDSMIIQTNDFDICKREYVDIPGELWASISPRIHHIKIVTRSTVTQLPPETYIGHQDFYDVNEDSALSPKQCYIIATMGANSVFVPRDRVTDYEDLVSGLVHYFPVLVGGYVVAQTSGQNIEISPQMWRDISKDIENIKVIPGEPRKMRIFVQLLTGKTKVVTLSRSSLVSDLSDLINDYNKYYTYRGEWLKFNRKLSQYNIHDGSFVHQVEHSTEPWD</sequence>
<comment type="caution">
    <text evidence="2">The sequence shown here is derived from an EMBL/GenBank/DDBJ whole genome shotgun (WGS) entry which is preliminary data.</text>
</comment>
<feature type="region of interest" description="Disordered" evidence="1">
    <location>
        <begin position="1"/>
        <end position="49"/>
    </location>
</feature>
<dbReference type="Gene3D" id="3.10.20.90">
    <property type="entry name" value="Phosphatidylinositol 3-kinase Catalytic Subunit, Chain A, domain 1"/>
    <property type="match status" value="1"/>
</dbReference>
<dbReference type="CDD" id="cd17039">
    <property type="entry name" value="Ubl_ubiquitin_like"/>
    <property type="match status" value="1"/>
</dbReference>
<accession>A0AA39T846</accession>
<dbReference type="SUPFAM" id="SSF54236">
    <property type="entry name" value="Ubiquitin-like"/>
    <property type="match status" value="1"/>
</dbReference>
<feature type="compositionally biased region" description="Basic residues" evidence="1">
    <location>
        <begin position="1"/>
        <end position="10"/>
    </location>
</feature>
<evidence type="ECO:0000256" key="1">
    <source>
        <dbReference type="SAM" id="MobiDB-lite"/>
    </source>
</evidence>
<keyword evidence="3" id="KW-1185">Reference proteome</keyword>